<sequence>MAAYTDKSSGLTYTVTQSDLVGLYYNVVITDADGNKVASASNVYVGSIVTGKNDSFNLISAIIGTYVSVPGSTGNINTGVNLLSGLTYYIGGDTTVSLGVSALSGATLNVYGGDLTFSSGIVAGALQGSTINIGYGGTYSSGTNLIGLLSGTKINFTTGGGTLVLNAGGTLLDLSSTTITGYDPSKDTIELQNTTEAISGYVISGSGTSRTVSLRDTSGNEVASYSVTIADGANVPTGVYNNAVNSNDLDKNPLKITYSDGNTYIGACFLSGSMIRTTNGEIAVENIQIGDEVIAFDWRTNTEVVRPVVWVGKTHFNIRHGLSDDEAGWPVRVLKDAIADGVPYKDMLITSEHCLFFKDRFVPVRMLVNGVSIFYDKSISSYDYYHVETEQHSVITADGMLTESYLDTGNRSSFRQEGKIATLRGAVKSWGDDAGAPLGVERSFVEPLFRAIEWREDKISKEQLPAAPELTSDPDLHLVTETGAVVRPMRNAMHEYSFMLPPSTRSVRIVSRASRPSDVIGPFVDDRRYMGVAVGEVCLFCAKQQFDIISHLKTEKPEGWHADMGWQGVAWTNGNAELPLGDHLAHGKMGILSMTVRAAGPYVVNNQKAAKTVKSA</sequence>
<protein>
    <submittedName>
        <fullName evidence="2">Outer membrane protein</fullName>
    </submittedName>
</protein>
<dbReference type="InterPro" id="IPR028992">
    <property type="entry name" value="Hedgehog/Intein_dom"/>
</dbReference>
<accession>A0A0U5EYN2</accession>
<evidence type="ECO:0000313" key="2">
    <source>
        <dbReference type="EMBL" id="CEF43100.1"/>
    </source>
</evidence>
<reference evidence="3" key="1">
    <citation type="submission" date="2014-09" db="EMBL/GenBank/DDBJ databases">
        <authorList>
            <person name="Illeghems K.G."/>
        </authorList>
    </citation>
    <scope>NUCLEOTIDE SEQUENCE [LARGE SCALE GENOMIC DNA]</scope>
    <source>
        <strain evidence="3">108B</strain>
        <plasmid evidence="3">1P</plasmid>
    </source>
</reference>
<keyword evidence="3" id="KW-1185">Reference proteome</keyword>
<dbReference type="InterPro" id="IPR036844">
    <property type="entry name" value="Hint_dom_sf"/>
</dbReference>
<evidence type="ECO:0000313" key="3">
    <source>
        <dbReference type="Proteomes" id="UP000056109"/>
    </source>
</evidence>
<gene>
    <name evidence="2" type="ORF">ASN_1P69</name>
</gene>
<dbReference type="KEGG" id="asz:ASN_1P69"/>
<proteinExistence type="predicted"/>
<name>A0A0U5EYN2_9PROT</name>
<dbReference type="PATRIC" id="fig|446692.3.peg.4136"/>
<organism evidence="2 3">
    <name type="scientific">Acetobacter senegalensis</name>
    <dbReference type="NCBI Taxonomy" id="446692"/>
    <lineage>
        <taxon>Bacteria</taxon>
        <taxon>Pseudomonadati</taxon>
        <taxon>Pseudomonadota</taxon>
        <taxon>Alphaproteobacteria</taxon>
        <taxon>Acetobacterales</taxon>
        <taxon>Acetobacteraceae</taxon>
        <taxon>Acetobacter</taxon>
    </lineage>
</organism>
<dbReference type="EMBL" id="LN606601">
    <property type="protein sequence ID" value="CEF43100.1"/>
    <property type="molecule type" value="Genomic_DNA"/>
</dbReference>
<dbReference type="AlphaFoldDB" id="A0A0U5EYN2"/>
<dbReference type="SUPFAM" id="SSF51294">
    <property type="entry name" value="Hedgehog/intein (Hint) domain"/>
    <property type="match status" value="1"/>
</dbReference>
<geneLocation type="plasmid" evidence="3">
    <name>1P</name>
</geneLocation>
<feature type="domain" description="Hedgehog/Intein (Hint)" evidence="1">
    <location>
        <begin position="268"/>
        <end position="408"/>
    </location>
</feature>
<dbReference type="Proteomes" id="UP000056109">
    <property type="component" value="Plasmid 1P"/>
</dbReference>
<dbReference type="Gene3D" id="2.170.16.10">
    <property type="entry name" value="Hedgehog/Intein (Hint) domain"/>
    <property type="match status" value="1"/>
</dbReference>
<dbReference type="Pfam" id="PF13403">
    <property type="entry name" value="Hint_2"/>
    <property type="match status" value="1"/>
</dbReference>
<evidence type="ECO:0000259" key="1">
    <source>
        <dbReference type="Pfam" id="PF13403"/>
    </source>
</evidence>